<evidence type="ECO:0000256" key="1">
    <source>
        <dbReference type="SAM" id="MobiDB-lite"/>
    </source>
</evidence>
<reference evidence="3" key="1">
    <citation type="journal article" date="2022" name="Int. J. Mol. Sci.">
        <title>Draft Genome of Tanacetum Coccineum: Genomic Comparison of Closely Related Tanacetum-Family Plants.</title>
        <authorList>
            <person name="Yamashiro T."/>
            <person name="Shiraishi A."/>
            <person name="Nakayama K."/>
            <person name="Satake H."/>
        </authorList>
    </citation>
    <scope>NUCLEOTIDE SEQUENCE</scope>
</reference>
<keyword evidence="3" id="KW-0808">Transferase</keyword>
<dbReference type="Proteomes" id="UP001151760">
    <property type="component" value="Unassembled WGS sequence"/>
</dbReference>
<evidence type="ECO:0000313" key="3">
    <source>
        <dbReference type="EMBL" id="GJT37150.1"/>
    </source>
</evidence>
<name>A0ABQ5DDW4_9ASTR</name>
<dbReference type="Gene3D" id="3.30.420.10">
    <property type="entry name" value="Ribonuclease H-like superfamily/Ribonuclease H"/>
    <property type="match status" value="1"/>
</dbReference>
<organism evidence="3 4">
    <name type="scientific">Tanacetum coccineum</name>
    <dbReference type="NCBI Taxonomy" id="301880"/>
    <lineage>
        <taxon>Eukaryota</taxon>
        <taxon>Viridiplantae</taxon>
        <taxon>Streptophyta</taxon>
        <taxon>Embryophyta</taxon>
        <taxon>Tracheophyta</taxon>
        <taxon>Spermatophyta</taxon>
        <taxon>Magnoliopsida</taxon>
        <taxon>eudicotyledons</taxon>
        <taxon>Gunneridae</taxon>
        <taxon>Pentapetalae</taxon>
        <taxon>asterids</taxon>
        <taxon>campanulids</taxon>
        <taxon>Asterales</taxon>
        <taxon>Asteraceae</taxon>
        <taxon>Asteroideae</taxon>
        <taxon>Anthemideae</taxon>
        <taxon>Anthemidinae</taxon>
        <taxon>Tanacetum</taxon>
    </lineage>
</organism>
<dbReference type="EMBL" id="BQNB010015200">
    <property type="protein sequence ID" value="GJT37150.1"/>
    <property type="molecule type" value="Genomic_DNA"/>
</dbReference>
<protein>
    <submittedName>
        <fullName evidence="3">Reverse transcriptase domain-containing protein</fullName>
    </submittedName>
</protein>
<comment type="caution">
    <text evidence="3">The sequence shown here is derived from an EMBL/GenBank/DDBJ whole genome shotgun (WGS) entry which is preliminary data.</text>
</comment>
<reference evidence="3" key="2">
    <citation type="submission" date="2022-01" db="EMBL/GenBank/DDBJ databases">
        <authorList>
            <person name="Yamashiro T."/>
            <person name="Shiraishi A."/>
            <person name="Satake H."/>
            <person name="Nakayama K."/>
        </authorList>
    </citation>
    <scope>NUCLEOTIDE SEQUENCE</scope>
</reference>
<evidence type="ECO:0000313" key="4">
    <source>
        <dbReference type="Proteomes" id="UP001151760"/>
    </source>
</evidence>
<dbReference type="InterPro" id="IPR036397">
    <property type="entry name" value="RNaseH_sf"/>
</dbReference>
<feature type="domain" description="RNase H type-1" evidence="2">
    <location>
        <begin position="51"/>
        <end position="167"/>
    </location>
</feature>
<proteinExistence type="predicted"/>
<accession>A0ABQ5DDW4</accession>
<dbReference type="InterPro" id="IPR002156">
    <property type="entry name" value="RNaseH_domain"/>
</dbReference>
<dbReference type="Pfam" id="PF13456">
    <property type="entry name" value="RVT_3"/>
    <property type="match status" value="1"/>
</dbReference>
<dbReference type="PANTHER" id="PTHR48475:SF1">
    <property type="entry name" value="RNASE H TYPE-1 DOMAIN-CONTAINING PROTEIN"/>
    <property type="match status" value="1"/>
</dbReference>
<gene>
    <name evidence="3" type="ORF">Tco_0937015</name>
</gene>
<keyword evidence="4" id="KW-1185">Reference proteome</keyword>
<keyword evidence="3" id="KW-0548">Nucleotidyltransferase</keyword>
<evidence type="ECO:0000259" key="2">
    <source>
        <dbReference type="Pfam" id="PF13456"/>
    </source>
</evidence>
<dbReference type="CDD" id="cd09279">
    <property type="entry name" value="RNase_HI_like"/>
    <property type="match status" value="1"/>
</dbReference>
<dbReference type="GO" id="GO:0003964">
    <property type="term" value="F:RNA-directed DNA polymerase activity"/>
    <property type="evidence" value="ECO:0007669"/>
    <property type="project" value="UniProtKB-KW"/>
</dbReference>
<dbReference type="PANTHER" id="PTHR48475">
    <property type="entry name" value="RIBONUCLEASE H"/>
    <property type="match status" value="1"/>
</dbReference>
<feature type="region of interest" description="Disordered" evidence="1">
    <location>
        <begin position="1"/>
        <end position="20"/>
    </location>
</feature>
<keyword evidence="3" id="KW-0695">RNA-directed DNA polymerase</keyword>
<dbReference type="InterPro" id="IPR012337">
    <property type="entry name" value="RNaseH-like_sf"/>
</dbReference>
<dbReference type="SUPFAM" id="SSF53098">
    <property type="entry name" value="Ribonuclease H-like"/>
    <property type="match status" value="1"/>
</dbReference>
<sequence length="226" mass="25707">MAEDNLAHTRAAGKEERNLMEGKMQDVRRTTKDQIPTTPSDETNIWKLYTDGVSNDHGSGSCLILIDPKGAEYSYALRLNFTNLNNDAEYEALLAGLRIAAKMKVKKMNAFVDSKLVASQVEGSYEARGKKSKKYREKVLEMVRSFNNFRISHILREENKKVDALRKLAAVQCKGLIKWVLIEELSECSVDTVKVNIIVLRRCKNLDDTNKRVHLKRDPAKDLHKA</sequence>